<evidence type="ECO:0000313" key="2">
    <source>
        <dbReference type="EMBL" id="RPD63573.1"/>
    </source>
</evidence>
<evidence type="ECO:0000313" key="3">
    <source>
        <dbReference type="Proteomes" id="UP000313359"/>
    </source>
</evidence>
<protein>
    <submittedName>
        <fullName evidence="2">Uncharacterized protein</fullName>
    </submittedName>
</protein>
<dbReference type="AlphaFoldDB" id="A0A5C2SIG4"/>
<keyword evidence="3" id="KW-1185">Reference proteome</keyword>
<feature type="compositionally biased region" description="Low complexity" evidence="1">
    <location>
        <begin position="154"/>
        <end position="169"/>
    </location>
</feature>
<accession>A0A5C2SIG4</accession>
<dbReference type="EMBL" id="ML122256">
    <property type="protein sequence ID" value="RPD63573.1"/>
    <property type="molecule type" value="Genomic_DNA"/>
</dbReference>
<evidence type="ECO:0000256" key="1">
    <source>
        <dbReference type="SAM" id="MobiDB-lite"/>
    </source>
</evidence>
<feature type="region of interest" description="Disordered" evidence="1">
    <location>
        <begin position="152"/>
        <end position="176"/>
    </location>
</feature>
<proteinExistence type="predicted"/>
<organism evidence="2 3">
    <name type="scientific">Lentinus tigrinus ALCF2SS1-6</name>
    <dbReference type="NCBI Taxonomy" id="1328759"/>
    <lineage>
        <taxon>Eukaryota</taxon>
        <taxon>Fungi</taxon>
        <taxon>Dikarya</taxon>
        <taxon>Basidiomycota</taxon>
        <taxon>Agaricomycotina</taxon>
        <taxon>Agaricomycetes</taxon>
        <taxon>Polyporales</taxon>
        <taxon>Polyporaceae</taxon>
        <taxon>Lentinus</taxon>
    </lineage>
</organism>
<sequence length="235" mass="25563">MRYIEFNPLDPPRGPCTLLAGVGERTKASFTSIYYVALGLQPWTQTSRFGNPRDRRRTSSRFSQPGGVPGRRRSVAVEDAVRVHGCASSKRRAPMRNAALLAALLPHIRSPRWAAAKLRRLPRCWLQAVGKSSGNMRAGAMTSSVYTSRYGRWAQRAPSRRQTQTTRAPAPAPAILSSGPHPSILVHASSHACVCARSALRPTRLGPLCSPSLARISCLACRAPDLQTSEPSLDS</sequence>
<reference evidence="2" key="1">
    <citation type="journal article" date="2018" name="Genome Biol. Evol.">
        <title>Genomics and development of Lentinus tigrinus, a white-rot wood-decaying mushroom with dimorphic fruiting bodies.</title>
        <authorList>
            <person name="Wu B."/>
            <person name="Xu Z."/>
            <person name="Knudson A."/>
            <person name="Carlson A."/>
            <person name="Chen N."/>
            <person name="Kovaka S."/>
            <person name="LaButti K."/>
            <person name="Lipzen A."/>
            <person name="Pennachio C."/>
            <person name="Riley R."/>
            <person name="Schakwitz W."/>
            <person name="Umezawa K."/>
            <person name="Ohm R.A."/>
            <person name="Grigoriev I.V."/>
            <person name="Nagy L.G."/>
            <person name="Gibbons J."/>
            <person name="Hibbett D."/>
        </authorList>
    </citation>
    <scope>NUCLEOTIDE SEQUENCE [LARGE SCALE GENOMIC DNA]</scope>
    <source>
        <strain evidence="2">ALCF2SS1-6</strain>
    </source>
</reference>
<gene>
    <name evidence="2" type="ORF">L227DRAFT_394455</name>
</gene>
<dbReference type="Proteomes" id="UP000313359">
    <property type="component" value="Unassembled WGS sequence"/>
</dbReference>
<name>A0A5C2SIG4_9APHY</name>
<feature type="region of interest" description="Disordered" evidence="1">
    <location>
        <begin position="46"/>
        <end position="73"/>
    </location>
</feature>